<name>A0A9D3MHC9_ANGAN</name>
<feature type="non-terminal residue" evidence="1">
    <location>
        <position position="1"/>
    </location>
</feature>
<keyword evidence="2" id="KW-1185">Reference proteome</keyword>
<dbReference type="EMBL" id="JAFIRN010000006">
    <property type="protein sequence ID" value="KAG5847912.1"/>
    <property type="molecule type" value="Genomic_DNA"/>
</dbReference>
<sequence length="76" mass="8053">HSEVLVSLSHSRGGDGSVALLSRCVPDLGLYGLPVHLDAACGELHADGALALQVKLVPRKTRQQVTLPHARVSNQH</sequence>
<feature type="non-terminal residue" evidence="1">
    <location>
        <position position="76"/>
    </location>
</feature>
<reference evidence="1" key="1">
    <citation type="submission" date="2021-01" db="EMBL/GenBank/DDBJ databases">
        <title>A chromosome-scale assembly of European eel, Anguilla anguilla.</title>
        <authorList>
            <person name="Henkel C."/>
            <person name="Jong-Raadsen S.A."/>
            <person name="Dufour S."/>
            <person name="Weltzien F.-A."/>
            <person name="Palstra A.P."/>
            <person name="Pelster B."/>
            <person name="Spaink H.P."/>
            <person name="Van Den Thillart G.E."/>
            <person name="Jansen H."/>
            <person name="Zahm M."/>
            <person name="Klopp C."/>
            <person name="Cedric C."/>
            <person name="Louis A."/>
            <person name="Berthelot C."/>
            <person name="Parey E."/>
            <person name="Roest Crollius H."/>
            <person name="Montfort J."/>
            <person name="Robinson-Rechavi M."/>
            <person name="Bucao C."/>
            <person name="Bouchez O."/>
            <person name="Gislard M."/>
            <person name="Lluch J."/>
            <person name="Milhes M."/>
            <person name="Lampietro C."/>
            <person name="Lopez Roques C."/>
            <person name="Donnadieu C."/>
            <person name="Braasch I."/>
            <person name="Desvignes T."/>
            <person name="Postlethwait J."/>
            <person name="Bobe J."/>
            <person name="Guiguen Y."/>
            <person name="Dirks R."/>
        </authorList>
    </citation>
    <scope>NUCLEOTIDE SEQUENCE</scope>
    <source>
        <strain evidence="1">Tag_6206</strain>
        <tissue evidence="1">Liver</tissue>
    </source>
</reference>
<proteinExistence type="predicted"/>
<protein>
    <submittedName>
        <fullName evidence="1">Uncharacterized protein</fullName>
    </submittedName>
</protein>
<gene>
    <name evidence="1" type="ORF">ANANG_G00131250</name>
</gene>
<organism evidence="1 2">
    <name type="scientific">Anguilla anguilla</name>
    <name type="common">European freshwater eel</name>
    <name type="synonym">Muraena anguilla</name>
    <dbReference type="NCBI Taxonomy" id="7936"/>
    <lineage>
        <taxon>Eukaryota</taxon>
        <taxon>Metazoa</taxon>
        <taxon>Chordata</taxon>
        <taxon>Craniata</taxon>
        <taxon>Vertebrata</taxon>
        <taxon>Euteleostomi</taxon>
        <taxon>Actinopterygii</taxon>
        <taxon>Neopterygii</taxon>
        <taxon>Teleostei</taxon>
        <taxon>Anguilliformes</taxon>
        <taxon>Anguillidae</taxon>
        <taxon>Anguilla</taxon>
    </lineage>
</organism>
<evidence type="ECO:0000313" key="2">
    <source>
        <dbReference type="Proteomes" id="UP001044222"/>
    </source>
</evidence>
<evidence type="ECO:0000313" key="1">
    <source>
        <dbReference type="EMBL" id="KAG5847912.1"/>
    </source>
</evidence>
<dbReference type="Proteomes" id="UP001044222">
    <property type="component" value="Chromosome 6"/>
</dbReference>
<dbReference type="AlphaFoldDB" id="A0A9D3MHC9"/>
<comment type="caution">
    <text evidence="1">The sequence shown here is derived from an EMBL/GenBank/DDBJ whole genome shotgun (WGS) entry which is preliminary data.</text>
</comment>
<accession>A0A9D3MHC9</accession>